<feature type="compositionally biased region" description="Basic and acidic residues" evidence="1">
    <location>
        <begin position="11"/>
        <end position="22"/>
    </location>
</feature>
<proteinExistence type="predicted"/>
<evidence type="ECO:0000313" key="2">
    <source>
        <dbReference type="EMBL" id="KAK0753337.1"/>
    </source>
</evidence>
<keyword evidence="3" id="KW-1185">Reference proteome</keyword>
<comment type="caution">
    <text evidence="2">The sequence shown here is derived from an EMBL/GenBank/DDBJ whole genome shotgun (WGS) entry which is preliminary data.</text>
</comment>
<name>A0AA40F963_9PEZI</name>
<dbReference type="EMBL" id="JAUKUD010000001">
    <property type="protein sequence ID" value="KAK0753337.1"/>
    <property type="molecule type" value="Genomic_DNA"/>
</dbReference>
<protein>
    <submittedName>
        <fullName evidence="2">Uncharacterized protein</fullName>
    </submittedName>
</protein>
<gene>
    <name evidence="2" type="ORF">B0T18DRAFT_12145</name>
</gene>
<sequence length="106" mass="11866">MIQTQMVKEMGSSDERKMTSMEKKRKTYSTRDSLVVTDPTTSLAITDLMYGNKGVLKKQLWSQETGASDHRNGSASLRFLEASARFKQKRPFYQATLIGVSPTSAP</sequence>
<accession>A0AA40F963</accession>
<reference evidence="2" key="1">
    <citation type="submission" date="2023-06" db="EMBL/GenBank/DDBJ databases">
        <title>Genome-scale phylogeny and comparative genomics of the fungal order Sordariales.</title>
        <authorList>
            <consortium name="Lawrence Berkeley National Laboratory"/>
            <person name="Hensen N."/>
            <person name="Bonometti L."/>
            <person name="Westerberg I."/>
            <person name="Brannstrom I.O."/>
            <person name="Guillou S."/>
            <person name="Cros-Aarteil S."/>
            <person name="Calhoun S."/>
            <person name="Haridas S."/>
            <person name="Kuo A."/>
            <person name="Mondo S."/>
            <person name="Pangilinan J."/>
            <person name="Riley R."/>
            <person name="LaButti K."/>
            <person name="Andreopoulos B."/>
            <person name="Lipzen A."/>
            <person name="Chen C."/>
            <person name="Yanf M."/>
            <person name="Daum C."/>
            <person name="Ng V."/>
            <person name="Clum A."/>
            <person name="Steindorff A."/>
            <person name="Ohm R."/>
            <person name="Martin F."/>
            <person name="Silar P."/>
            <person name="Natvig D."/>
            <person name="Lalanne C."/>
            <person name="Gautier V."/>
            <person name="Ament-velasquez S.L."/>
            <person name="Kruys A."/>
            <person name="Hutchinson M.I."/>
            <person name="Powell A.J."/>
            <person name="Barry K."/>
            <person name="Miller A.N."/>
            <person name="Grigoriev I.V."/>
            <person name="Debuchy R."/>
            <person name="Gladieux P."/>
            <person name="Thoren M.H."/>
            <person name="Johannesson H."/>
        </authorList>
    </citation>
    <scope>NUCLEOTIDE SEQUENCE</scope>
    <source>
        <strain evidence="2">SMH3187-1</strain>
    </source>
</reference>
<evidence type="ECO:0000256" key="1">
    <source>
        <dbReference type="SAM" id="MobiDB-lite"/>
    </source>
</evidence>
<organism evidence="2 3">
    <name type="scientific">Schizothecium vesticola</name>
    <dbReference type="NCBI Taxonomy" id="314040"/>
    <lineage>
        <taxon>Eukaryota</taxon>
        <taxon>Fungi</taxon>
        <taxon>Dikarya</taxon>
        <taxon>Ascomycota</taxon>
        <taxon>Pezizomycotina</taxon>
        <taxon>Sordariomycetes</taxon>
        <taxon>Sordariomycetidae</taxon>
        <taxon>Sordariales</taxon>
        <taxon>Schizotheciaceae</taxon>
        <taxon>Schizothecium</taxon>
    </lineage>
</organism>
<feature type="region of interest" description="Disordered" evidence="1">
    <location>
        <begin position="1"/>
        <end position="32"/>
    </location>
</feature>
<evidence type="ECO:0000313" key="3">
    <source>
        <dbReference type="Proteomes" id="UP001172155"/>
    </source>
</evidence>
<dbReference type="AlphaFoldDB" id="A0AA40F963"/>
<dbReference type="Proteomes" id="UP001172155">
    <property type="component" value="Unassembled WGS sequence"/>
</dbReference>